<name>A0ABR9Y729_9PROT</name>
<dbReference type="RefSeq" id="WP_194260022.1">
    <property type="nucleotide sequence ID" value="NZ_JABCQG010000010.1"/>
</dbReference>
<gene>
    <name evidence="1" type="ORF">HKD24_09220</name>
</gene>
<evidence type="ECO:0000313" key="1">
    <source>
        <dbReference type="EMBL" id="MBF0859393.1"/>
    </source>
</evidence>
<evidence type="ECO:0000313" key="2">
    <source>
        <dbReference type="Proteomes" id="UP000623107"/>
    </source>
</evidence>
<protein>
    <submittedName>
        <fullName evidence="1">Uncharacterized protein</fullName>
    </submittedName>
</protein>
<dbReference type="EMBL" id="JABCQG010000010">
    <property type="protein sequence ID" value="MBF0859393.1"/>
    <property type="molecule type" value="Genomic_DNA"/>
</dbReference>
<dbReference type="InterPro" id="IPR010982">
    <property type="entry name" value="Lambda_DNA-bd_dom_sf"/>
</dbReference>
<dbReference type="Proteomes" id="UP000623107">
    <property type="component" value="Unassembled WGS sequence"/>
</dbReference>
<proteinExistence type="predicted"/>
<dbReference type="Gene3D" id="1.10.260.40">
    <property type="entry name" value="lambda repressor-like DNA-binding domains"/>
    <property type="match status" value="1"/>
</dbReference>
<sequence>MKMILAIFSRVRGRARRRVRHHSTVCGWRKIPPCHALTIAQMAGVSVHVIRPDVFGPEQNREQAA</sequence>
<keyword evidence="2" id="KW-1185">Reference proteome</keyword>
<accession>A0ABR9Y729</accession>
<comment type="caution">
    <text evidence="1">The sequence shown here is derived from an EMBL/GenBank/DDBJ whole genome shotgun (WGS) entry which is preliminary data.</text>
</comment>
<reference evidence="1" key="2">
    <citation type="submission" date="2020-11" db="EMBL/GenBank/DDBJ databases">
        <title>Description of novel Gluconobacter species.</title>
        <authorList>
            <person name="Cleenwerck I."/>
            <person name="Cnockaert M."/>
            <person name="Borremans W."/>
            <person name="Wieme A.D."/>
            <person name="De Vuyst L."/>
            <person name="Vandamme P."/>
        </authorList>
    </citation>
    <scope>NUCLEOTIDE SEQUENCE</scope>
    <source>
        <strain evidence="1">LMG 31484</strain>
    </source>
</reference>
<reference evidence="1" key="1">
    <citation type="submission" date="2020-04" db="EMBL/GenBank/DDBJ databases">
        <authorList>
            <person name="Sombolestani A."/>
        </authorList>
    </citation>
    <scope>NUCLEOTIDE SEQUENCE</scope>
    <source>
        <strain evidence="1">LMG 31484</strain>
    </source>
</reference>
<organism evidence="1 2">
    <name type="scientific">Gluconobacter vitians</name>
    <dbReference type="NCBI Taxonomy" id="2728102"/>
    <lineage>
        <taxon>Bacteria</taxon>
        <taxon>Pseudomonadati</taxon>
        <taxon>Pseudomonadota</taxon>
        <taxon>Alphaproteobacteria</taxon>
        <taxon>Acetobacterales</taxon>
        <taxon>Acetobacteraceae</taxon>
        <taxon>Gluconobacter</taxon>
    </lineage>
</organism>